<dbReference type="RefSeq" id="WP_062497870.1">
    <property type="nucleotide sequence ID" value="NZ_LHZB01000121.1"/>
</dbReference>
<organism evidence="1 2">
    <name type="scientific">Gluconobacter potus</name>
    <dbReference type="NCBI Taxonomy" id="2724927"/>
    <lineage>
        <taxon>Bacteria</taxon>
        <taxon>Pseudomonadati</taxon>
        <taxon>Pseudomonadota</taxon>
        <taxon>Alphaproteobacteria</taxon>
        <taxon>Acetobacterales</taxon>
        <taxon>Acetobacteraceae</taxon>
        <taxon>Gluconobacter</taxon>
    </lineage>
</organism>
<name>A0A149QPK7_9PROT</name>
<sequence>MAATTITVGDVVKWRGSLHVIAEIQSGNAALCPVLPTRTVRHRADILIGFPDTLHLGLVDGALIRCKPFVLHNACNLTKDGSLSPALLCRMRRAIEREMDARRIEAGVAKYLAV</sequence>
<proteinExistence type="predicted"/>
<reference evidence="1 2" key="1">
    <citation type="submission" date="2015-06" db="EMBL/GenBank/DDBJ databases">
        <title>Improved classification and identification of acetic acid bacteria using matrix-assisted laser desorption/ionization time-of-flight mass spectrometry; Gluconobacter nephelii and Gluconobacter uchimurae are later heterotypic synonyms of Gluconobacter japonicus and Gluconobacter oxydans, respectively.</title>
        <authorList>
            <person name="Li L."/>
            <person name="Cleenwerck I."/>
            <person name="De Vuyst L."/>
            <person name="Vandamme P."/>
        </authorList>
    </citation>
    <scope>NUCLEOTIDE SEQUENCE [LARGE SCALE GENOMIC DNA]</scope>
    <source>
        <strain evidence="1 2">LMG 1764</strain>
    </source>
</reference>
<accession>A0A149QPK7</accession>
<gene>
    <name evidence="1" type="ORF">AD929_15750</name>
</gene>
<dbReference type="EMBL" id="LHZB01000121">
    <property type="protein sequence ID" value="KXU99247.1"/>
    <property type="molecule type" value="Genomic_DNA"/>
</dbReference>
<comment type="caution">
    <text evidence="1">The sequence shown here is derived from an EMBL/GenBank/DDBJ whole genome shotgun (WGS) entry which is preliminary data.</text>
</comment>
<dbReference type="PATRIC" id="fig|442.7.peg.59"/>
<dbReference type="AlphaFoldDB" id="A0A149QPK7"/>
<evidence type="ECO:0000313" key="1">
    <source>
        <dbReference type="EMBL" id="KXU99247.1"/>
    </source>
</evidence>
<evidence type="ECO:0000313" key="2">
    <source>
        <dbReference type="Proteomes" id="UP000075573"/>
    </source>
</evidence>
<dbReference type="Proteomes" id="UP000075573">
    <property type="component" value="Unassembled WGS sequence"/>
</dbReference>
<protein>
    <submittedName>
        <fullName evidence="1">Uncharacterized protein</fullName>
    </submittedName>
</protein>